<dbReference type="OrthoDB" id="100767at2759"/>
<dbReference type="InterPro" id="IPR000488">
    <property type="entry name" value="Death_dom"/>
</dbReference>
<dbReference type="KEGG" id="dpl:KGM_207960"/>
<accession>A0A212EZM2</accession>
<reference evidence="1 2" key="1">
    <citation type="journal article" date="2011" name="Cell">
        <title>The monarch butterfly genome yields insights into long-distance migration.</title>
        <authorList>
            <person name="Zhan S."/>
            <person name="Merlin C."/>
            <person name="Boore J.L."/>
            <person name="Reppert S.M."/>
        </authorList>
    </citation>
    <scope>NUCLEOTIDE SEQUENCE [LARGE SCALE GENOMIC DNA]</scope>
    <source>
        <strain evidence="1">F-2</strain>
    </source>
</reference>
<dbReference type="PROSITE" id="PS50017">
    <property type="entry name" value="DEATH_DOMAIN"/>
    <property type="match status" value="1"/>
</dbReference>
<dbReference type="AlphaFoldDB" id="A0A212EZM2"/>
<dbReference type="InterPro" id="IPR001875">
    <property type="entry name" value="DED_dom"/>
</dbReference>
<dbReference type="eggNOG" id="ENOG502SE91">
    <property type="taxonomic scope" value="Eukaryota"/>
</dbReference>
<dbReference type="CDD" id="cd01670">
    <property type="entry name" value="Death"/>
    <property type="match status" value="1"/>
</dbReference>
<dbReference type="Proteomes" id="UP000007151">
    <property type="component" value="Unassembled WGS sequence"/>
</dbReference>
<comment type="caution">
    <text evidence="1">The sequence shown here is derived from an EMBL/GenBank/DDBJ whole genome shotgun (WGS) entry which is preliminary data.</text>
</comment>
<dbReference type="InterPro" id="IPR011029">
    <property type="entry name" value="DEATH-like_dom_sf"/>
</dbReference>
<protein>
    <submittedName>
        <fullName evidence="1">Fadd</fullName>
    </submittedName>
</protein>
<dbReference type="GO" id="GO:0007165">
    <property type="term" value="P:signal transduction"/>
    <property type="evidence" value="ECO:0007669"/>
    <property type="project" value="InterPro"/>
</dbReference>
<evidence type="ECO:0000313" key="2">
    <source>
        <dbReference type="Proteomes" id="UP000007151"/>
    </source>
</evidence>
<dbReference type="SUPFAM" id="SSF47986">
    <property type="entry name" value="DEATH domain"/>
    <property type="match status" value="2"/>
</dbReference>
<dbReference type="EMBL" id="AGBW02011240">
    <property type="protein sequence ID" value="OWR46949.1"/>
    <property type="molecule type" value="Genomic_DNA"/>
</dbReference>
<dbReference type="STRING" id="278856.A0A212EZM2"/>
<evidence type="ECO:0000313" key="1">
    <source>
        <dbReference type="EMBL" id="OWR46949.1"/>
    </source>
</evidence>
<dbReference type="GO" id="GO:0042981">
    <property type="term" value="P:regulation of apoptotic process"/>
    <property type="evidence" value="ECO:0007669"/>
    <property type="project" value="InterPro"/>
</dbReference>
<dbReference type="Pfam" id="PF01335">
    <property type="entry name" value="DED"/>
    <property type="match status" value="1"/>
</dbReference>
<name>A0A212EZM2_DANPL</name>
<dbReference type="FunCoup" id="A0A212EZM2">
    <property type="interactions" value="33"/>
</dbReference>
<organism evidence="1 2">
    <name type="scientific">Danaus plexippus plexippus</name>
    <dbReference type="NCBI Taxonomy" id="278856"/>
    <lineage>
        <taxon>Eukaryota</taxon>
        <taxon>Metazoa</taxon>
        <taxon>Ecdysozoa</taxon>
        <taxon>Arthropoda</taxon>
        <taxon>Hexapoda</taxon>
        <taxon>Insecta</taxon>
        <taxon>Pterygota</taxon>
        <taxon>Neoptera</taxon>
        <taxon>Endopterygota</taxon>
        <taxon>Lepidoptera</taxon>
        <taxon>Glossata</taxon>
        <taxon>Ditrysia</taxon>
        <taxon>Papilionoidea</taxon>
        <taxon>Nymphalidae</taxon>
        <taxon>Danainae</taxon>
        <taxon>Danaini</taxon>
        <taxon>Danaina</taxon>
        <taxon>Danaus</taxon>
        <taxon>Danaus</taxon>
    </lineage>
</organism>
<sequence length="222" mass="26365">MTLSEYSQLKQQVLLDVSKSDNHAYLLDKLKQYYKDDIDSDRRFEKIFTMSQLLRILEIRDVLSEDNVAPLKEIARRLNNNELLKRINCYETNHVEREYINYYSMDNTDNTSKNDIKEVYNYAHPYANISIIKKNRINNQIVEGIGSFWRALGRNLKIPEGKIDDIDLNHQYVADKVLEILDIYYNQKADPQRWFFDLCNALEKARRKDISKSLQNIMAMNI</sequence>
<dbReference type="PROSITE" id="PS50168">
    <property type="entry name" value="DED"/>
    <property type="match status" value="1"/>
</dbReference>
<gene>
    <name evidence="1" type="ORF">KGM_207960</name>
</gene>
<keyword evidence="2" id="KW-1185">Reference proteome</keyword>
<dbReference type="Gene3D" id="1.10.533.10">
    <property type="entry name" value="Death Domain, Fas"/>
    <property type="match status" value="2"/>
</dbReference>
<proteinExistence type="predicted"/>
<dbReference type="Pfam" id="PF00531">
    <property type="entry name" value="Death"/>
    <property type="match status" value="1"/>
</dbReference>